<feature type="region of interest" description="Disordered" evidence="2">
    <location>
        <begin position="1"/>
        <end position="32"/>
    </location>
</feature>
<dbReference type="PANTHER" id="PTHR13282:SF6">
    <property type="entry name" value="PROTEIN FAM32A"/>
    <property type="match status" value="1"/>
</dbReference>
<dbReference type="OMA" id="VDMTIRR"/>
<accession>R7U0M9</accession>
<dbReference type="AlphaFoldDB" id="R7U0M9"/>
<reference evidence="5" key="1">
    <citation type="submission" date="2012-12" db="EMBL/GenBank/DDBJ databases">
        <authorList>
            <person name="Hellsten U."/>
            <person name="Grimwood J."/>
            <person name="Chapman J.A."/>
            <person name="Shapiro H."/>
            <person name="Aerts A."/>
            <person name="Otillar R.P."/>
            <person name="Terry A.Y."/>
            <person name="Boore J.L."/>
            <person name="Simakov O."/>
            <person name="Marletaz F."/>
            <person name="Cho S.-J."/>
            <person name="Edsinger-Gonzales E."/>
            <person name="Havlak P."/>
            <person name="Kuo D.-H."/>
            <person name="Larsson T."/>
            <person name="Lv J."/>
            <person name="Arendt D."/>
            <person name="Savage R."/>
            <person name="Osoegawa K."/>
            <person name="de Jong P."/>
            <person name="Lindberg D.R."/>
            <person name="Seaver E.C."/>
            <person name="Weisblat D.A."/>
            <person name="Putnam N.H."/>
            <person name="Grigoriev I.V."/>
            <person name="Rokhsar D.S."/>
        </authorList>
    </citation>
    <scope>NUCLEOTIDE SEQUENCE</scope>
    <source>
        <strain evidence="5">I ESC-2004</strain>
    </source>
</reference>
<evidence type="ECO:0000256" key="2">
    <source>
        <dbReference type="SAM" id="MobiDB-lite"/>
    </source>
</evidence>
<dbReference type="OrthoDB" id="205403at2759"/>
<dbReference type="EMBL" id="KB308638">
    <property type="protein sequence ID" value="ELT97211.1"/>
    <property type="molecule type" value="Genomic_DNA"/>
</dbReference>
<protein>
    <recommendedName>
        <fullName evidence="6">Protein FAM32A</fullName>
    </recommendedName>
</protein>
<evidence type="ECO:0008006" key="6">
    <source>
        <dbReference type="Google" id="ProtNLM"/>
    </source>
</evidence>
<gene>
    <name evidence="3" type="ORF">CAPTEDRAFT_172482</name>
</gene>
<sequence>MLEMQISSSDPSTSSSASGGSSRSNKPTLHVERKTQAELAFLRAKEKRAAEELLIKASTTHKERIMDFNERLDRLTEHYDIPKVSWTK</sequence>
<organism evidence="3">
    <name type="scientific">Capitella teleta</name>
    <name type="common">Polychaete worm</name>
    <dbReference type="NCBI Taxonomy" id="283909"/>
    <lineage>
        <taxon>Eukaryota</taxon>
        <taxon>Metazoa</taxon>
        <taxon>Spiralia</taxon>
        <taxon>Lophotrochozoa</taxon>
        <taxon>Annelida</taxon>
        <taxon>Polychaeta</taxon>
        <taxon>Sedentaria</taxon>
        <taxon>Scolecida</taxon>
        <taxon>Capitellidae</taxon>
        <taxon>Capitella</taxon>
    </lineage>
</organism>
<dbReference type="InterPro" id="IPR013865">
    <property type="entry name" value="FAM32A"/>
</dbReference>
<comment type="similarity">
    <text evidence="1">Belongs to the FAM32 family.</text>
</comment>
<feature type="compositionally biased region" description="Low complexity" evidence="2">
    <location>
        <begin position="7"/>
        <end position="24"/>
    </location>
</feature>
<proteinExistence type="inferred from homology"/>
<evidence type="ECO:0000313" key="5">
    <source>
        <dbReference type="Proteomes" id="UP000014760"/>
    </source>
</evidence>
<dbReference type="STRING" id="283909.R7U0M9"/>
<evidence type="ECO:0000313" key="4">
    <source>
        <dbReference type="EnsemblMetazoa" id="CapteP172482"/>
    </source>
</evidence>
<reference evidence="4" key="3">
    <citation type="submission" date="2015-06" db="UniProtKB">
        <authorList>
            <consortium name="EnsemblMetazoa"/>
        </authorList>
    </citation>
    <scope>IDENTIFICATION</scope>
</reference>
<keyword evidence="5" id="KW-1185">Reference proteome</keyword>
<dbReference type="EnsemblMetazoa" id="CapteT172482">
    <property type="protein sequence ID" value="CapteP172482"/>
    <property type="gene ID" value="CapteG172482"/>
</dbReference>
<evidence type="ECO:0000313" key="3">
    <source>
        <dbReference type="EMBL" id="ELT97211.1"/>
    </source>
</evidence>
<evidence type="ECO:0000256" key="1">
    <source>
        <dbReference type="ARBA" id="ARBA00008948"/>
    </source>
</evidence>
<dbReference type="GO" id="GO:0005730">
    <property type="term" value="C:nucleolus"/>
    <property type="evidence" value="ECO:0007669"/>
    <property type="project" value="TreeGrafter"/>
</dbReference>
<name>R7U0M9_CAPTE</name>
<dbReference type="Proteomes" id="UP000014760">
    <property type="component" value="Unassembled WGS sequence"/>
</dbReference>
<dbReference type="EMBL" id="AMQN01002215">
    <property type="status" value="NOT_ANNOTATED_CDS"/>
    <property type="molecule type" value="Genomic_DNA"/>
</dbReference>
<dbReference type="HOGENOM" id="CLU_2471228_0_0_1"/>
<reference evidence="3 5" key="2">
    <citation type="journal article" date="2013" name="Nature">
        <title>Insights into bilaterian evolution from three spiralian genomes.</title>
        <authorList>
            <person name="Simakov O."/>
            <person name="Marletaz F."/>
            <person name="Cho S.J."/>
            <person name="Edsinger-Gonzales E."/>
            <person name="Havlak P."/>
            <person name="Hellsten U."/>
            <person name="Kuo D.H."/>
            <person name="Larsson T."/>
            <person name="Lv J."/>
            <person name="Arendt D."/>
            <person name="Savage R."/>
            <person name="Osoegawa K."/>
            <person name="de Jong P."/>
            <person name="Grimwood J."/>
            <person name="Chapman J.A."/>
            <person name="Shapiro H."/>
            <person name="Aerts A."/>
            <person name="Otillar R.P."/>
            <person name="Terry A.Y."/>
            <person name="Boore J.L."/>
            <person name="Grigoriev I.V."/>
            <person name="Lindberg D.R."/>
            <person name="Seaver E.C."/>
            <person name="Weisblat D.A."/>
            <person name="Putnam N.H."/>
            <person name="Rokhsar D.S."/>
        </authorList>
    </citation>
    <scope>NUCLEOTIDE SEQUENCE</scope>
    <source>
        <strain evidence="3 5">I ESC-2004</strain>
    </source>
</reference>
<dbReference type="FunCoup" id="R7U0M9">
    <property type="interactions" value="43"/>
</dbReference>
<dbReference type="PANTHER" id="PTHR13282">
    <property type="entry name" value="PROTEIN FAM32A"/>
    <property type="match status" value="1"/>
</dbReference>